<accession>A0A7R9HZ10</accession>
<dbReference type="EMBL" id="OD565305">
    <property type="protein sequence ID" value="CAD7441412.1"/>
    <property type="molecule type" value="Genomic_DNA"/>
</dbReference>
<protein>
    <submittedName>
        <fullName evidence="1">Uncharacterized protein</fullName>
    </submittedName>
</protein>
<organism evidence="1">
    <name type="scientific">Timema bartmani</name>
    <dbReference type="NCBI Taxonomy" id="61472"/>
    <lineage>
        <taxon>Eukaryota</taxon>
        <taxon>Metazoa</taxon>
        <taxon>Ecdysozoa</taxon>
        <taxon>Arthropoda</taxon>
        <taxon>Hexapoda</taxon>
        <taxon>Insecta</taxon>
        <taxon>Pterygota</taxon>
        <taxon>Neoptera</taxon>
        <taxon>Polyneoptera</taxon>
        <taxon>Phasmatodea</taxon>
        <taxon>Timematodea</taxon>
        <taxon>Timematoidea</taxon>
        <taxon>Timematidae</taxon>
        <taxon>Timema</taxon>
    </lineage>
</organism>
<reference evidence="1" key="1">
    <citation type="submission" date="2020-11" db="EMBL/GenBank/DDBJ databases">
        <authorList>
            <person name="Tran Van P."/>
        </authorList>
    </citation>
    <scope>NUCLEOTIDE SEQUENCE</scope>
</reference>
<gene>
    <name evidence="1" type="ORF">TBIB3V08_LOCUS3880</name>
</gene>
<proteinExistence type="predicted"/>
<sequence length="73" mass="8410">MEAGRLLNDYTMALSLELNHNVIKRFGTNLRDPQRILHGPACSIFNIILLDHFIINRMKENSLNLTDFKMAPV</sequence>
<evidence type="ECO:0000313" key="1">
    <source>
        <dbReference type="EMBL" id="CAD7441412.1"/>
    </source>
</evidence>
<dbReference type="AlphaFoldDB" id="A0A7R9HZ10"/>
<name>A0A7R9HZ10_9NEOP</name>